<proteinExistence type="predicted"/>
<feature type="domain" description="Sulfatase N-terminal" evidence="2">
    <location>
        <begin position="177"/>
        <end position="444"/>
    </location>
</feature>
<dbReference type="InterPro" id="IPR017850">
    <property type="entry name" value="Alkaline_phosphatase_core_sf"/>
</dbReference>
<name>A0ABY2LQJ7_9LEPT</name>
<evidence type="ECO:0000259" key="2">
    <source>
        <dbReference type="Pfam" id="PF00884"/>
    </source>
</evidence>
<feature type="transmembrane region" description="Helical" evidence="1">
    <location>
        <begin position="129"/>
        <end position="145"/>
    </location>
</feature>
<organism evidence="3 4">
    <name type="scientific">Leptospira montravelensis</name>
    <dbReference type="NCBI Taxonomy" id="2484961"/>
    <lineage>
        <taxon>Bacteria</taxon>
        <taxon>Pseudomonadati</taxon>
        <taxon>Spirochaetota</taxon>
        <taxon>Spirochaetia</taxon>
        <taxon>Leptospirales</taxon>
        <taxon>Leptospiraceae</taxon>
        <taxon>Leptospira</taxon>
    </lineage>
</organism>
<evidence type="ECO:0000256" key="1">
    <source>
        <dbReference type="SAM" id="Phobius"/>
    </source>
</evidence>
<gene>
    <name evidence="3" type="ORF">EHQ31_11660</name>
</gene>
<sequence length="527" mass="62070">MFYNYLFLYFFQGLHSYSLGVWFYFHGLFLNAFTIFVLVLEVYLKYKQVHRNLLNKIFRSTIWSLYVILIVYQQVYQTAVNFELFIYFFNHIELLITDLIGFLYQWKLSQWFLLLLGFYWILFTTRKKILIPLSVVILFFLSYHSEMEGLDVSNPSPLSNLQSKRVKTVLSSIPEKPNIVFVILEGVSRKQLATQTSKYIDFSVLNGSHFWIPMPHTSKSLFTWMTGQPQLNQTRIKLEEYLLEGSLPIQLEKNHNYQTIMIYTQSIYFEGMEKFFPRIFQTVLDKTILEKEYGSLYSSFSWGMDDRVILAAQRKINLKTNSPLFILIGLSQTHSPYFVSTQGSDSQWISPSVRHKVSLGEEVKVLDSIISFWKENVDRETLLIIAADHGESFGEEGAHAHNYSLYNQETDVPFLFYFLKSSQIYIPKLGSSVDFKTTILSLLNSIQNQENSMQENNFFVPNYELSLFLKTWNSEIQKSLITSDKKYIYHSDRDQLFQMDHDENNRKQVFDVHLKQKVVNQIYTGIR</sequence>
<dbReference type="InterPro" id="IPR052701">
    <property type="entry name" value="GAG_Ulvan_Degrading_Sulfatases"/>
</dbReference>
<keyword evidence="4" id="KW-1185">Reference proteome</keyword>
<comment type="caution">
    <text evidence="3">The sequence shown here is derived from an EMBL/GenBank/DDBJ whole genome shotgun (WGS) entry which is preliminary data.</text>
</comment>
<keyword evidence="1" id="KW-0472">Membrane</keyword>
<dbReference type="PANTHER" id="PTHR43751">
    <property type="entry name" value="SULFATASE"/>
    <property type="match status" value="1"/>
</dbReference>
<protein>
    <submittedName>
        <fullName evidence="3">Arylsulfatase</fullName>
    </submittedName>
</protein>
<feature type="transmembrane region" description="Helical" evidence="1">
    <location>
        <begin position="20"/>
        <end position="44"/>
    </location>
</feature>
<evidence type="ECO:0000313" key="3">
    <source>
        <dbReference type="EMBL" id="TGL01872.1"/>
    </source>
</evidence>
<keyword evidence="1" id="KW-0812">Transmembrane</keyword>
<dbReference type="PANTHER" id="PTHR43751:SF3">
    <property type="entry name" value="SULFATASE N-TERMINAL DOMAIN-CONTAINING PROTEIN"/>
    <property type="match status" value="1"/>
</dbReference>
<dbReference type="Proteomes" id="UP000297465">
    <property type="component" value="Unassembled WGS sequence"/>
</dbReference>
<dbReference type="SUPFAM" id="SSF53649">
    <property type="entry name" value="Alkaline phosphatase-like"/>
    <property type="match status" value="1"/>
</dbReference>
<keyword evidence="1" id="KW-1133">Transmembrane helix</keyword>
<evidence type="ECO:0000313" key="4">
    <source>
        <dbReference type="Proteomes" id="UP000297465"/>
    </source>
</evidence>
<reference evidence="4" key="1">
    <citation type="journal article" date="2019" name="PLoS Negl. Trop. Dis.">
        <title>Revisiting the worldwide diversity of Leptospira species in the environment.</title>
        <authorList>
            <person name="Vincent A.T."/>
            <person name="Schiettekatte O."/>
            <person name="Bourhy P."/>
            <person name="Veyrier F.J."/>
            <person name="Picardeau M."/>
        </authorList>
    </citation>
    <scope>NUCLEOTIDE SEQUENCE [LARGE SCALE GENOMIC DNA]</scope>
    <source>
        <strain evidence="4">201800278</strain>
    </source>
</reference>
<dbReference type="EMBL" id="RQFO01000016">
    <property type="protein sequence ID" value="TGL01872.1"/>
    <property type="molecule type" value="Genomic_DNA"/>
</dbReference>
<dbReference type="Pfam" id="PF00884">
    <property type="entry name" value="Sulfatase"/>
    <property type="match status" value="1"/>
</dbReference>
<dbReference type="Gene3D" id="3.40.720.10">
    <property type="entry name" value="Alkaline Phosphatase, subunit A"/>
    <property type="match status" value="1"/>
</dbReference>
<dbReference type="InterPro" id="IPR000917">
    <property type="entry name" value="Sulfatase_N"/>
</dbReference>
<feature type="transmembrane region" description="Helical" evidence="1">
    <location>
        <begin position="102"/>
        <end position="122"/>
    </location>
</feature>
<accession>A0ABY2LQJ7</accession>
<feature type="transmembrane region" description="Helical" evidence="1">
    <location>
        <begin position="65"/>
        <end position="90"/>
    </location>
</feature>